<dbReference type="PANTHER" id="PTHR13479">
    <property type="entry name" value="30S RIBOSOMAL PROTEIN S18"/>
    <property type="match status" value="1"/>
</dbReference>
<keyword evidence="2 5" id="KW-0689">Ribosomal protein</keyword>
<dbReference type="RefSeq" id="XP_001487746.1">
    <property type="nucleotide sequence ID" value="XM_001487696.1"/>
</dbReference>
<evidence type="ECO:0000256" key="6">
    <source>
        <dbReference type="SAM" id="MobiDB-lite"/>
    </source>
</evidence>
<keyword evidence="8" id="KW-1185">Reference proteome</keyword>
<proteinExistence type="inferred from homology"/>
<dbReference type="STRING" id="294746.A5DCW8"/>
<dbReference type="eggNOG" id="KOG3162">
    <property type="taxonomic scope" value="Eukaryota"/>
</dbReference>
<dbReference type="HOGENOM" id="CLU_082177_1_0_1"/>
<dbReference type="GO" id="GO:0005763">
    <property type="term" value="C:mitochondrial small ribosomal subunit"/>
    <property type="evidence" value="ECO:0007669"/>
    <property type="project" value="TreeGrafter"/>
</dbReference>
<dbReference type="InterPro" id="IPR036870">
    <property type="entry name" value="Ribosomal_bS18_sf"/>
</dbReference>
<dbReference type="AlphaFoldDB" id="A5DCW8"/>
<dbReference type="GO" id="GO:0070181">
    <property type="term" value="F:small ribosomal subunit rRNA binding"/>
    <property type="evidence" value="ECO:0007669"/>
    <property type="project" value="TreeGrafter"/>
</dbReference>
<evidence type="ECO:0000256" key="5">
    <source>
        <dbReference type="RuleBase" id="RU003910"/>
    </source>
</evidence>
<dbReference type="VEuPathDB" id="FungiDB:PGUG_01123"/>
<dbReference type="OrthoDB" id="21463at2759"/>
<evidence type="ECO:0000256" key="4">
    <source>
        <dbReference type="ARBA" id="ARBA00035264"/>
    </source>
</evidence>
<evidence type="ECO:0000256" key="2">
    <source>
        <dbReference type="ARBA" id="ARBA00022980"/>
    </source>
</evidence>
<dbReference type="GO" id="GO:0032543">
    <property type="term" value="P:mitochondrial translation"/>
    <property type="evidence" value="ECO:0007669"/>
    <property type="project" value="TreeGrafter"/>
</dbReference>
<organism evidence="7 8">
    <name type="scientific">Meyerozyma guilliermondii (strain ATCC 6260 / CBS 566 / DSM 6381 / JCM 1539 / NBRC 10279 / NRRL Y-324)</name>
    <name type="common">Yeast</name>
    <name type="synonym">Candida guilliermondii</name>
    <dbReference type="NCBI Taxonomy" id="294746"/>
    <lineage>
        <taxon>Eukaryota</taxon>
        <taxon>Fungi</taxon>
        <taxon>Dikarya</taxon>
        <taxon>Ascomycota</taxon>
        <taxon>Saccharomycotina</taxon>
        <taxon>Pichiomycetes</taxon>
        <taxon>Debaryomycetaceae</taxon>
        <taxon>Meyerozyma</taxon>
    </lineage>
</organism>
<dbReference type="Proteomes" id="UP000001997">
    <property type="component" value="Unassembled WGS sequence"/>
</dbReference>
<dbReference type="OMA" id="LSMAIEY"/>
<dbReference type="PANTHER" id="PTHR13479:SF40">
    <property type="entry name" value="SMALL RIBOSOMAL SUBUNIT PROTEIN BS18M"/>
    <property type="match status" value="1"/>
</dbReference>
<dbReference type="InterPro" id="IPR001648">
    <property type="entry name" value="Ribosomal_bS18"/>
</dbReference>
<dbReference type="EMBL" id="CH408155">
    <property type="protein sequence ID" value="EDK37025.1"/>
    <property type="molecule type" value="Genomic_DNA"/>
</dbReference>
<accession>A5DCW8</accession>
<dbReference type="GO" id="GO:0003735">
    <property type="term" value="F:structural constituent of ribosome"/>
    <property type="evidence" value="ECO:0007669"/>
    <property type="project" value="InterPro"/>
</dbReference>
<evidence type="ECO:0000313" key="7">
    <source>
        <dbReference type="EMBL" id="EDK37025.1"/>
    </source>
</evidence>
<evidence type="ECO:0000256" key="3">
    <source>
        <dbReference type="ARBA" id="ARBA00023274"/>
    </source>
</evidence>
<reference evidence="7 8" key="1">
    <citation type="journal article" date="2009" name="Nature">
        <title>Evolution of pathogenicity and sexual reproduction in eight Candida genomes.</title>
        <authorList>
            <person name="Butler G."/>
            <person name="Rasmussen M.D."/>
            <person name="Lin M.F."/>
            <person name="Santos M.A."/>
            <person name="Sakthikumar S."/>
            <person name="Munro C.A."/>
            <person name="Rheinbay E."/>
            <person name="Grabherr M."/>
            <person name="Forche A."/>
            <person name="Reedy J.L."/>
            <person name="Agrafioti I."/>
            <person name="Arnaud M.B."/>
            <person name="Bates S."/>
            <person name="Brown A.J."/>
            <person name="Brunke S."/>
            <person name="Costanzo M.C."/>
            <person name="Fitzpatrick D.A."/>
            <person name="de Groot P.W."/>
            <person name="Harris D."/>
            <person name="Hoyer L.L."/>
            <person name="Hube B."/>
            <person name="Klis F.M."/>
            <person name="Kodira C."/>
            <person name="Lennard N."/>
            <person name="Logue M.E."/>
            <person name="Martin R."/>
            <person name="Neiman A.M."/>
            <person name="Nikolaou E."/>
            <person name="Quail M.A."/>
            <person name="Quinn J."/>
            <person name="Santos M.C."/>
            <person name="Schmitzberger F.F."/>
            <person name="Sherlock G."/>
            <person name="Shah P."/>
            <person name="Silverstein K.A."/>
            <person name="Skrzypek M.S."/>
            <person name="Soll D."/>
            <person name="Staggs R."/>
            <person name="Stansfield I."/>
            <person name="Stumpf M.P."/>
            <person name="Sudbery P.E."/>
            <person name="Srikantha T."/>
            <person name="Zeng Q."/>
            <person name="Berman J."/>
            <person name="Berriman M."/>
            <person name="Heitman J."/>
            <person name="Gow N.A."/>
            <person name="Lorenz M.C."/>
            <person name="Birren B.W."/>
            <person name="Kellis M."/>
            <person name="Cuomo C.A."/>
        </authorList>
    </citation>
    <scope>NUCLEOTIDE SEQUENCE [LARGE SCALE GENOMIC DNA]</scope>
    <source>
        <strain evidence="8">ATCC 6260 / CBS 566 / DSM 6381 / JCM 1539 / NBRC 10279 / NRRL Y-324</strain>
    </source>
</reference>
<gene>
    <name evidence="7" type="ORF">PGUG_01123</name>
</gene>
<dbReference type="PRINTS" id="PR00974">
    <property type="entry name" value="RIBOSOMALS18"/>
</dbReference>
<dbReference type="InParanoid" id="A5DCW8"/>
<evidence type="ECO:0000313" key="8">
    <source>
        <dbReference type="Proteomes" id="UP000001997"/>
    </source>
</evidence>
<dbReference type="GeneID" id="5129472"/>
<dbReference type="Pfam" id="PF01084">
    <property type="entry name" value="Ribosomal_S18"/>
    <property type="match status" value="1"/>
</dbReference>
<evidence type="ECO:0000256" key="1">
    <source>
        <dbReference type="ARBA" id="ARBA00005589"/>
    </source>
</evidence>
<dbReference type="Gene3D" id="4.10.640.10">
    <property type="entry name" value="Ribosomal protein S18"/>
    <property type="match status" value="1"/>
</dbReference>
<dbReference type="FunCoup" id="A5DCW8">
    <property type="interactions" value="158"/>
</dbReference>
<protein>
    <recommendedName>
        <fullName evidence="4">Small ribosomal subunit protein bS18m</fullName>
    </recommendedName>
</protein>
<dbReference type="NCBIfam" id="TIGR00165">
    <property type="entry name" value="S18"/>
    <property type="match status" value="1"/>
</dbReference>
<keyword evidence="3 5" id="KW-0687">Ribonucleoprotein</keyword>
<dbReference type="SUPFAM" id="SSF46911">
    <property type="entry name" value="Ribosomal protein S18"/>
    <property type="match status" value="1"/>
</dbReference>
<comment type="similarity">
    <text evidence="1 5">Belongs to the bacterial ribosomal protein bS18 family.</text>
</comment>
<dbReference type="KEGG" id="pgu:PGUG_01123"/>
<name>A5DCW8_PICGU</name>
<sequence length="195" mass="21681">MNKTMLRRTVAGAIRAPSLVARSFTNSAITMAENPLPSSPEMKSESAWTKDTTSNSSSVVSQVVGLARTIQESSQPPVHIDTMFTKRFGVGETYDPFDFSNDKLDIQKRERRSARASGTSRDPFENAGIDPLDVYMMPELLSRFLSSTGQILPREITGCNNKNQRKLSMAIKRARACGLLSSVHRHARFLPTRNM</sequence>
<feature type="region of interest" description="Disordered" evidence="6">
    <location>
        <begin position="31"/>
        <end position="54"/>
    </location>
</feature>